<organism evidence="1 2">
    <name type="scientific">Dorcoceras hygrometricum</name>
    <dbReference type="NCBI Taxonomy" id="472368"/>
    <lineage>
        <taxon>Eukaryota</taxon>
        <taxon>Viridiplantae</taxon>
        <taxon>Streptophyta</taxon>
        <taxon>Embryophyta</taxon>
        <taxon>Tracheophyta</taxon>
        <taxon>Spermatophyta</taxon>
        <taxon>Magnoliopsida</taxon>
        <taxon>eudicotyledons</taxon>
        <taxon>Gunneridae</taxon>
        <taxon>Pentapetalae</taxon>
        <taxon>asterids</taxon>
        <taxon>lamiids</taxon>
        <taxon>Lamiales</taxon>
        <taxon>Gesneriaceae</taxon>
        <taxon>Didymocarpoideae</taxon>
        <taxon>Trichosporeae</taxon>
        <taxon>Loxocarpinae</taxon>
        <taxon>Dorcoceras</taxon>
    </lineage>
</organism>
<name>A0A2Z7A4X1_9LAMI</name>
<proteinExistence type="predicted"/>
<sequence>MPSNCFSNFRRAIKNEVSRTVSKNNLGIQEQENDLIGRGKLLVGHSEFHHVPSCTGNFSSEFSLG</sequence>
<accession>A0A2Z7A4X1</accession>
<protein>
    <submittedName>
        <fullName evidence="1">Uncharacterized protein</fullName>
    </submittedName>
</protein>
<evidence type="ECO:0000313" key="2">
    <source>
        <dbReference type="Proteomes" id="UP000250235"/>
    </source>
</evidence>
<dbReference type="EMBL" id="KV022870">
    <property type="protein sequence ID" value="KZV14015.1"/>
    <property type="molecule type" value="Genomic_DNA"/>
</dbReference>
<keyword evidence="2" id="KW-1185">Reference proteome</keyword>
<dbReference type="Proteomes" id="UP000250235">
    <property type="component" value="Unassembled WGS sequence"/>
</dbReference>
<evidence type="ECO:0000313" key="1">
    <source>
        <dbReference type="EMBL" id="KZV14015.1"/>
    </source>
</evidence>
<reference evidence="1 2" key="1">
    <citation type="journal article" date="2015" name="Proc. Natl. Acad. Sci. U.S.A.">
        <title>The resurrection genome of Boea hygrometrica: A blueprint for survival of dehydration.</title>
        <authorList>
            <person name="Xiao L."/>
            <person name="Yang G."/>
            <person name="Zhang L."/>
            <person name="Yang X."/>
            <person name="Zhao S."/>
            <person name="Ji Z."/>
            <person name="Zhou Q."/>
            <person name="Hu M."/>
            <person name="Wang Y."/>
            <person name="Chen M."/>
            <person name="Xu Y."/>
            <person name="Jin H."/>
            <person name="Xiao X."/>
            <person name="Hu G."/>
            <person name="Bao F."/>
            <person name="Hu Y."/>
            <person name="Wan P."/>
            <person name="Li L."/>
            <person name="Deng X."/>
            <person name="Kuang T."/>
            <person name="Xiang C."/>
            <person name="Zhu J.K."/>
            <person name="Oliver M.J."/>
            <person name="He Y."/>
        </authorList>
    </citation>
    <scope>NUCLEOTIDE SEQUENCE [LARGE SCALE GENOMIC DNA]</scope>
    <source>
        <strain evidence="2">cv. XS01</strain>
    </source>
</reference>
<gene>
    <name evidence="1" type="ORF">F511_44613</name>
</gene>
<dbReference type="AlphaFoldDB" id="A0A2Z7A4X1"/>